<organism evidence="1 2">
    <name type="scientific">Ahniella affigens</name>
    <dbReference type="NCBI Taxonomy" id="2021234"/>
    <lineage>
        <taxon>Bacteria</taxon>
        <taxon>Pseudomonadati</taxon>
        <taxon>Pseudomonadota</taxon>
        <taxon>Gammaproteobacteria</taxon>
        <taxon>Lysobacterales</taxon>
        <taxon>Rhodanobacteraceae</taxon>
        <taxon>Ahniella</taxon>
    </lineage>
</organism>
<reference evidence="1 2" key="2">
    <citation type="submission" date="2018-03" db="EMBL/GenBank/DDBJ databases">
        <authorList>
            <person name="Keele B.F."/>
        </authorList>
    </citation>
    <scope>NUCLEOTIDE SEQUENCE [LARGE SCALE GENOMIC DNA]</scope>
    <source>
        <strain evidence="1 2">D13</strain>
    </source>
</reference>
<dbReference type="AlphaFoldDB" id="A0A2P1PXN8"/>
<evidence type="ECO:0000313" key="2">
    <source>
        <dbReference type="Proteomes" id="UP000241074"/>
    </source>
</evidence>
<keyword evidence="2" id="KW-1185">Reference proteome</keyword>
<reference evidence="1 2" key="1">
    <citation type="submission" date="2018-03" db="EMBL/GenBank/DDBJ databases">
        <title>Ahniella affigens gen. nov., sp. nov., a gammaproteobacterium isolated from sandy soil near a stream.</title>
        <authorList>
            <person name="Ko Y."/>
            <person name="Kim J.-H."/>
        </authorList>
    </citation>
    <scope>NUCLEOTIDE SEQUENCE [LARGE SCALE GENOMIC DNA]</scope>
    <source>
        <strain evidence="1 2">D13</strain>
    </source>
</reference>
<dbReference type="EMBL" id="CP027860">
    <property type="protein sequence ID" value="AVP99607.1"/>
    <property type="molecule type" value="Genomic_DNA"/>
</dbReference>
<protein>
    <submittedName>
        <fullName evidence="1">Uncharacterized protein</fullName>
    </submittedName>
</protein>
<sequence>MSTEFNIKVCSSHAIYPQPGKKMGKAVLEVHDLIKIIYAVGTDLVDVEIQAKNIATNPLKFQAVHNTEFQVEGTATDGALAYTFSACPVDKEGYAIDDLTKVVNWVGIMTMKRGSEDSGGTWTGK</sequence>
<dbReference type="RefSeq" id="WP_106893524.1">
    <property type="nucleotide sequence ID" value="NZ_CP027860.1"/>
</dbReference>
<evidence type="ECO:0000313" key="1">
    <source>
        <dbReference type="EMBL" id="AVP99607.1"/>
    </source>
</evidence>
<dbReference type="KEGG" id="xba:C7S18_21585"/>
<accession>A0A2P1PXN8</accession>
<dbReference type="Proteomes" id="UP000241074">
    <property type="component" value="Chromosome"/>
</dbReference>
<proteinExistence type="predicted"/>
<name>A0A2P1PXN8_9GAMM</name>
<gene>
    <name evidence="1" type="ORF">C7S18_21585</name>
</gene>